<sequence>MSAHRTGPEAAVDEGNRPAAAVVARVGDLDVHDDHRAKNGRIVEVDGADISRWDQR</sequence>
<organism evidence="1 2">
    <name type="scientific">Kineococcus xinjiangensis</name>
    <dbReference type="NCBI Taxonomy" id="512762"/>
    <lineage>
        <taxon>Bacteria</taxon>
        <taxon>Bacillati</taxon>
        <taxon>Actinomycetota</taxon>
        <taxon>Actinomycetes</taxon>
        <taxon>Kineosporiales</taxon>
        <taxon>Kineosporiaceae</taxon>
        <taxon>Kineococcus</taxon>
    </lineage>
</organism>
<evidence type="ECO:0000313" key="1">
    <source>
        <dbReference type="EMBL" id="PPK92667.1"/>
    </source>
</evidence>
<evidence type="ECO:0000313" key="2">
    <source>
        <dbReference type="Proteomes" id="UP000239485"/>
    </source>
</evidence>
<name>A0A2S6IEP4_9ACTN</name>
<dbReference type="Proteomes" id="UP000239485">
    <property type="component" value="Unassembled WGS sequence"/>
</dbReference>
<dbReference type="RefSeq" id="WP_158257293.1">
    <property type="nucleotide sequence ID" value="NZ_PTJD01000013.1"/>
</dbReference>
<comment type="caution">
    <text evidence="1">The sequence shown here is derived from an EMBL/GenBank/DDBJ whole genome shotgun (WGS) entry which is preliminary data.</text>
</comment>
<dbReference type="AlphaFoldDB" id="A0A2S6IEP4"/>
<keyword evidence="2" id="KW-1185">Reference proteome</keyword>
<reference evidence="1 2" key="1">
    <citation type="submission" date="2018-02" db="EMBL/GenBank/DDBJ databases">
        <title>Genomic Encyclopedia of Archaeal and Bacterial Type Strains, Phase II (KMG-II): from individual species to whole genera.</title>
        <authorList>
            <person name="Goeker M."/>
        </authorList>
    </citation>
    <scope>NUCLEOTIDE SEQUENCE [LARGE SCALE GENOMIC DNA]</scope>
    <source>
        <strain evidence="1 2">DSM 22857</strain>
    </source>
</reference>
<accession>A0A2S6IEP4</accession>
<gene>
    <name evidence="1" type="ORF">CLV92_11396</name>
</gene>
<proteinExistence type="predicted"/>
<dbReference type="EMBL" id="PTJD01000013">
    <property type="protein sequence ID" value="PPK92667.1"/>
    <property type="molecule type" value="Genomic_DNA"/>
</dbReference>
<protein>
    <submittedName>
        <fullName evidence="1">Uncharacterized protein</fullName>
    </submittedName>
</protein>